<proteinExistence type="predicted"/>
<dbReference type="OrthoDB" id="2359033at2759"/>
<dbReference type="Proteomes" id="UP000654075">
    <property type="component" value="Unassembled WGS sequence"/>
</dbReference>
<accession>A0A813EHW6</accession>
<keyword evidence="2" id="KW-1185">Reference proteome</keyword>
<sequence>MWNELWGALRAAGLRDECMRATVDYCQMLFEEEPAPDSLVGVWTCPSDTLGLVRILCKLNDCRKLAVLPLIKVLEALVSKAEESAFTCDPTRSAKDLGEHLDKVASRCGHLTALLSLPSLQSRLDAVCPSGV</sequence>
<organism evidence="1 2">
    <name type="scientific">Polarella glacialis</name>
    <name type="common">Dinoflagellate</name>
    <dbReference type="NCBI Taxonomy" id="89957"/>
    <lineage>
        <taxon>Eukaryota</taxon>
        <taxon>Sar</taxon>
        <taxon>Alveolata</taxon>
        <taxon>Dinophyceae</taxon>
        <taxon>Suessiales</taxon>
        <taxon>Suessiaceae</taxon>
        <taxon>Polarella</taxon>
    </lineage>
</organism>
<gene>
    <name evidence="1" type="ORF">PGLA1383_LOCUS19012</name>
</gene>
<comment type="caution">
    <text evidence="1">The sequence shown here is derived from an EMBL/GenBank/DDBJ whole genome shotgun (WGS) entry which is preliminary data.</text>
</comment>
<dbReference type="EMBL" id="CAJNNV010012381">
    <property type="protein sequence ID" value="CAE8600704.1"/>
    <property type="molecule type" value="Genomic_DNA"/>
</dbReference>
<reference evidence="1" key="1">
    <citation type="submission" date="2021-02" db="EMBL/GenBank/DDBJ databases">
        <authorList>
            <person name="Dougan E. K."/>
            <person name="Rhodes N."/>
            <person name="Thang M."/>
            <person name="Chan C."/>
        </authorList>
    </citation>
    <scope>NUCLEOTIDE SEQUENCE</scope>
</reference>
<protein>
    <submittedName>
        <fullName evidence="1">Uncharacterized protein</fullName>
    </submittedName>
</protein>
<evidence type="ECO:0000313" key="1">
    <source>
        <dbReference type="EMBL" id="CAE8600704.1"/>
    </source>
</evidence>
<evidence type="ECO:0000313" key="2">
    <source>
        <dbReference type="Proteomes" id="UP000654075"/>
    </source>
</evidence>
<name>A0A813EHW6_POLGL</name>
<dbReference type="AlphaFoldDB" id="A0A813EHW6"/>